<feature type="region of interest" description="Disordered" evidence="1">
    <location>
        <begin position="44"/>
        <end position="94"/>
    </location>
</feature>
<evidence type="ECO:0000313" key="3">
    <source>
        <dbReference type="EMBL" id="MDU9006265.1"/>
    </source>
</evidence>
<feature type="compositionally biased region" description="Basic and acidic residues" evidence="1">
    <location>
        <begin position="49"/>
        <end position="61"/>
    </location>
</feature>
<protein>
    <submittedName>
        <fullName evidence="3">Zf-TFIIB domain-containing protein</fullName>
    </submittedName>
</protein>
<feature type="domain" description="Transcription factor zinc-finger" evidence="2">
    <location>
        <begin position="3"/>
        <end position="42"/>
    </location>
</feature>
<dbReference type="Pfam" id="PF13453">
    <property type="entry name" value="Zn_ribbon_TFIIB"/>
    <property type="match status" value="1"/>
</dbReference>
<evidence type="ECO:0000256" key="1">
    <source>
        <dbReference type="SAM" id="MobiDB-lite"/>
    </source>
</evidence>
<evidence type="ECO:0000259" key="2">
    <source>
        <dbReference type="Pfam" id="PF13453"/>
    </source>
</evidence>
<accession>A0ABU3VJV6</accession>
<organism evidence="3 4">
    <name type="scientific">Sedimentitalea todarodis</name>
    <dbReference type="NCBI Taxonomy" id="1631240"/>
    <lineage>
        <taxon>Bacteria</taxon>
        <taxon>Pseudomonadati</taxon>
        <taxon>Pseudomonadota</taxon>
        <taxon>Alphaproteobacteria</taxon>
        <taxon>Rhodobacterales</taxon>
        <taxon>Paracoccaceae</taxon>
        <taxon>Sedimentitalea</taxon>
    </lineage>
</organism>
<dbReference type="Proteomes" id="UP001255416">
    <property type="component" value="Unassembled WGS sequence"/>
</dbReference>
<proteinExistence type="predicted"/>
<dbReference type="InterPro" id="IPR027392">
    <property type="entry name" value="TF_Znf"/>
</dbReference>
<keyword evidence="4" id="KW-1185">Reference proteome</keyword>
<comment type="caution">
    <text evidence="3">The sequence shown here is derived from an EMBL/GenBank/DDBJ whole genome shotgun (WGS) entry which is preliminary data.</text>
</comment>
<sequence>MLCPVCHTGLSMSDRSGVEIDFCPSCRGVWLDRGELDKIIERSTAPVALDKEPQRGSDRRGGGSGFMGMASSLLKGDDDRYGDRRRDDRYDDDDRYDKRRRKQSIFSEFFD</sequence>
<dbReference type="EMBL" id="JASMWN010000021">
    <property type="protein sequence ID" value="MDU9006265.1"/>
    <property type="molecule type" value="Genomic_DNA"/>
</dbReference>
<name>A0ABU3VJV6_9RHOB</name>
<gene>
    <name evidence="3" type="ORF">QO231_20740</name>
</gene>
<evidence type="ECO:0000313" key="4">
    <source>
        <dbReference type="Proteomes" id="UP001255416"/>
    </source>
</evidence>
<reference evidence="4" key="1">
    <citation type="submission" date="2023-05" db="EMBL/GenBank/DDBJ databases">
        <title>Sedimentitalea sp. nov. JM2-8.</title>
        <authorList>
            <person name="Huang J."/>
        </authorList>
    </citation>
    <scope>NUCLEOTIDE SEQUENCE [LARGE SCALE GENOMIC DNA]</scope>
    <source>
        <strain evidence="4">KHS03</strain>
    </source>
</reference>
<feature type="compositionally biased region" description="Basic and acidic residues" evidence="1">
    <location>
        <begin position="75"/>
        <end position="89"/>
    </location>
</feature>